<evidence type="ECO:0000259" key="9">
    <source>
        <dbReference type="Pfam" id="PF22692"/>
    </source>
</evidence>
<feature type="domain" description="Flagellar hook protein FlgE/F/G-like D1" evidence="9">
    <location>
        <begin position="84"/>
        <end position="157"/>
    </location>
</feature>
<dbReference type="Pfam" id="PF06429">
    <property type="entry name" value="Flg_bbr_C"/>
    <property type="match status" value="1"/>
</dbReference>
<gene>
    <name evidence="10" type="ORF">SUTH_00922</name>
</gene>
<evidence type="ECO:0000259" key="7">
    <source>
        <dbReference type="Pfam" id="PF06429"/>
    </source>
</evidence>
<dbReference type="PANTHER" id="PTHR30435">
    <property type="entry name" value="FLAGELLAR PROTEIN"/>
    <property type="match status" value="1"/>
</dbReference>
<dbReference type="PANTHER" id="PTHR30435:SF1">
    <property type="entry name" value="FLAGELLAR HOOK PROTEIN FLGE"/>
    <property type="match status" value="1"/>
</dbReference>
<dbReference type="STRING" id="1223802.SUTH_00922"/>
<dbReference type="OrthoDB" id="8578401at2"/>
<dbReference type="Pfam" id="PF07559">
    <property type="entry name" value="FlgE_D2"/>
    <property type="match status" value="1"/>
</dbReference>
<name>W0SG87_9PROT</name>
<dbReference type="Proteomes" id="UP000031637">
    <property type="component" value="Chromosome"/>
</dbReference>
<evidence type="ECO:0000313" key="11">
    <source>
        <dbReference type="Proteomes" id="UP000031637"/>
    </source>
</evidence>
<dbReference type="HOGENOM" id="CLU_013687_2_0_4"/>
<keyword evidence="4 5" id="KW-0975">Bacterial flagellum</keyword>
<comment type="similarity">
    <text evidence="2 5">Belongs to the flagella basal body rod proteins family.</text>
</comment>
<evidence type="ECO:0000313" key="10">
    <source>
        <dbReference type="EMBL" id="BAO28728.1"/>
    </source>
</evidence>
<dbReference type="InterPro" id="IPR020013">
    <property type="entry name" value="Flagellar_FlgE/F/G"/>
</dbReference>
<evidence type="ECO:0000256" key="2">
    <source>
        <dbReference type="ARBA" id="ARBA00009677"/>
    </source>
</evidence>
<dbReference type="Pfam" id="PF22692">
    <property type="entry name" value="LlgE_F_G_D1"/>
    <property type="match status" value="1"/>
</dbReference>
<evidence type="ECO:0000256" key="1">
    <source>
        <dbReference type="ARBA" id="ARBA00004117"/>
    </source>
</evidence>
<sequence length="423" mass="43576">MSFALSLSGLNGASRAIDIIGNNIANSQTVGFKTSKARFADVYASSVSGGPAEGAPNAGVSTAIINQQLTQGALIQSDDPLDMAITGPGFFRLNNGGEITYSRDGQFQLDYDNATSDQRILVNNSGLNVTGYLAEYTTDPQGVIASSSAPVDIVIDAVMPALATGTVSVGATLDARAAVPLVAPFDPANPATYSYTTGLTVYDSTGASHDMRMYFARSAPGNHWELFSTLDGASQAGPVAMDFDTVGVMSTAMPLAAQTYALGAGGSLSIAIDLTGTVQYGNAFSIDSLSHDGYPEGALNGTNGLSVGANGVIFGSYSNGQSRKVAQVVLANFVNPNALISLGNNQWMANADPVSGSGAELLDTPQGTLGMGVGAIQGGAKEQSNVDLSTELVALIEQQRNYQASAQTFKILDQILQNLANVR</sequence>
<dbReference type="KEGG" id="shd:SUTH_00922"/>
<accession>W0SG87</accession>
<evidence type="ECO:0000256" key="3">
    <source>
        <dbReference type="ARBA" id="ARBA00019015"/>
    </source>
</evidence>
<feature type="domain" description="Flagellar basal-body/hook protein C-terminal" evidence="7">
    <location>
        <begin position="378"/>
        <end position="421"/>
    </location>
</feature>
<dbReference type="GO" id="GO:0009425">
    <property type="term" value="C:bacterial-type flagellum basal body"/>
    <property type="evidence" value="ECO:0007669"/>
    <property type="project" value="UniProtKB-SubCell"/>
</dbReference>
<organism evidence="10 11">
    <name type="scientific">Sulfuritalea hydrogenivorans sk43H</name>
    <dbReference type="NCBI Taxonomy" id="1223802"/>
    <lineage>
        <taxon>Bacteria</taxon>
        <taxon>Pseudomonadati</taxon>
        <taxon>Pseudomonadota</taxon>
        <taxon>Betaproteobacteria</taxon>
        <taxon>Nitrosomonadales</taxon>
        <taxon>Sterolibacteriaceae</taxon>
        <taxon>Sulfuritalea</taxon>
    </lineage>
</organism>
<dbReference type="GO" id="GO:0009424">
    <property type="term" value="C:bacterial-type flagellum hook"/>
    <property type="evidence" value="ECO:0007669"/>
    <property type="project" value="TreeGrafter"/>
</dbReference>
<proteinExistence type="inferred from homology"/>
<evidence type="ECO:0000259" key="6">
    <source>
        <dbReference type="Pfam" id="PF00460"/>
    </source>
</evidence>
<reference evidence="10 11" key="1">
    <citation type="journal article" date="2014" name="Syst. Appl. Microbiol.">
        <title>Complete genomes of freshwater sulfur oxidizers Sulfuricella denitrificans skB26 and Sulfuritalea hydrogenivorans sk43H: genetic insights into the sulfur oxidation pathway of betaproteobacteria.</title>
        <authorList>
            <person name="Watanabe T."/>
            <person name="Kojima H."/>
            <person name="Fukui M."/>
        </authorList>
    </citation>
    <scope>NUCLEOTIDE SEQUENCE [LARGE SCALE GENOMIC DNA]</scope>
    <source>
        <strain evidence="10">DSM22779</strain>
    </source>
</reference>
<dbReference type="InterPro" id="IPR053967">
    <property type="entry name" value="LlgE_F_G-like_D1"/>
</dbReference>
<dbReference type="SUPFAM" id="SSF117143">
    <property type="entry name" value="Flagellar hook protein flgE"/>
    <property type="match status" value="1"/>
</dbReference>
<feature type="domain" description="Flagellar hook protein FlgE D2" evidence="8">
    <location>
        <begin position="173"/>
        <end position="294"/>
    </location>
</feature>
<evidence type="ECO:0000256" key="4">
    <source>
        <dbReference type="ARBA" id="ARBA00023143"/>
    </source>
</evidence>
<evidence type="ECO:0000256" key="5">
    <source>
        <dbReference type="RuleBase" id="RU362116"/>
    </source>
</evidence>
<dbReference type="InterPro" id="IPR037925">
    <property type="entry name" value="FlgE/F/G-like"/>
</dbReference>
<dbReference type="Gene3D" id="2.60.98.20">
    <property type="entry name" value="Flagellar hook protein FlgE"/>
    <property type="match status" value="1"/>
</dbReference>
<dbReference type="AlphaFoldDB" id="W0SG87"/>
<dbReference type="RefSeq" id="WP_041097444.1">
    <property type="nucleotide sequence ID" value="NZ_AP012547.1"/>
</dbReference>
<dbReference type="InterPro" id="IPR037058">
    <property type="entry name" value="Falgellar_hook_FlgE_sf"/>
</dbReference>
<protein>
    <recommendedName>
        <fullName evidence="3 5">Flagellar hook protein FlgE</fullName>
    </recommendedName>
</protein>
<keyword evidence="11" id="KW-1185">Reference proteome</keyword>
<dbReference type="Pfam" id="PF00460">
    <property type="entry name" value="Flg_bb_rod"/>
    <property type="match status" value="1"/>
</dbReference>
<dbReference type="InterPro" id="IPR001444">
    <property type="entry name" value="Flag_bb_rod_N"/>
</dbReference>
<feature type="domain" description="Flagellar basal body rod protein N-terminal" evidence="6">
    <location>
        <begin position="7"/>
        <end position="33"/>
    </location>
</feature>
<dbReference type="GO" id="GO:0005829">
    <property type="term" value="C:cytosol"/>
    <property type="evidence" value="ECO:0007669"/>
    <property type="project" value="TreeGrafter"/>
</dbReference>
<dbReference type="GO" id="GO:0071978">
    <property type="term" value="P:bacterial-type flagellum-dependent swarming motility"/>
    <property type="evidence" value="ECO:0007669"/>
    <property type="project" value="TreeGrafter"/>
</dbReference>
<comment type="function">
    <text evidence="5">A flexible structure which links the flagellar filament to the drive apparatus in the basal body.</text>
</comment>
<dbReference type="EMBL" id="AP012547">
    <property type="protein sequence ID" value="BAO28728.1"/>
    <property type="molecule type" value="Genomic_DNA"/>
</dbReference>
<comment type="subcellular location">
    <subcellularLocation>
        <location evidence="1 5">Bacterial flagellum basal body</location>
    </subcellularLocation>
</comment>
<dbReference type="InterPro" id="IPR011491">
    <property type="entry name" value="FlgE_D2"/>
</dbReference>
<evidence type="ECO:0000259" key="8">
    <source>
        <dbReference type="Pfam" id="PF07559"/>
    </source>
</evidence>
<dbReference type="InterPro" id="IPR010930">
    <property type="entry name" value="Flg_bb/hook_C_dom"/>
</dbReference>
<dbReference type="NCBIfam" id="TIGR03506">
    <property type="entry name" value="FlgEFG_subfam"/>
    <property type="match status" value="1"/>
</dbReference>